<accession>A0A9N9NZ40</accession>
<keyword evidence="2" id="KW-1185">Reference proteome</keyword>
<dbReference type="Proteomes" id="UP000789405">
    <property type="component" value="Unassembled WGS sequence"/>
</dbReference>
<feature type="non-terminal residue" evidence="1">
    <location>
        <position position="217"/>
    </location>
</feature>
<organism evidence="1 2">
    <name type="scientific">Dentiscutata erythropus</name>
    <dbReference type="NCBI Taxonomy" id="1348616"/>
    <lineage>
        <taxon>Eukaryota</taxon>
        <taxon>Fungi</taxon>
        <taxon>Fungi incertae sedis</taxon>
        <taxon>Mucoromycota</taxon>
        <taxon>Glomeromycotina</taxon>
        <taxon>Glomeromycetes</taxon>
        <taxon>Diversisporales</taxon>
        <taxon>Gigasporaceae</taxon>
        <taxon>Dentiscutata</taxon>
    </lineage>
</organism>
<name>A0A9N9NZ40_9GLOM</name>
<evidence type="ECO:0000313" key="2">
    <source>
        <dbReference type="Proteomes" id="UP000789405"/>
    </source>
</evidence>
<proteinExistence type="predicted"/>
<comment type="caution">
    <text evidence="1">The sequence shown here is derived from an EMBL/GenBank/DDBJ whole genome shotgun (WGS) entry which is preliminary data.</text>
</comment>
<evidence type="ECO:0000313" key="1">
    <source>
        <dbReference type="EMBL" id="CAG8777029.1"/>
    </source>
</evidence>
<dbReference type="Pfam" id="PF18759">
    <property type="entry name" value="Plavaka"/>
    <property type="match status" value="1"/>
</dbReference>
<protein>
    <submittedName>
        <fullName evidence="1">21259_t:CDS:1</fullName>
    </submittedName>
</protein>
<dbReference type="AlphaFoldDB" id="A0A9N9NZ40"/>
<sequence length="217" mass="24852">MYFENNIVLHYCLIFRAIQALLQQPEINNNIVLKGILKKNDKSKRVFGEPYEGNWGLETKKTLPLLNYLLLIIFYSDATIFDSLGKTLEYPIFLTLRNLPNWVQNSPNSKTKGFGKILWDLNLNEIKPKVTLLNKSKNLSHPKLVKGLLQINFTLNIFLNILLQNSESDNSSIIIYEAVYLDNGEILQTSGDFQDKEWFSNILVSPAKDQDESIAGL</sequence>
<dbReference type="OrthoDB" id="2388998at2759"/>
<reference evidence="1" key="1">
    <citation type="submission" date="2021-06" db="EMBL/GenBank/DDBJ databases">
        <authorList>
            <person name="Kallberg Y."/>
            <person name="Tangrot J."/>
            <person name="Rosling A."/>
        </authorList>
    </citation>
    <scope>NUCLEOTIDE SEQUENCE</scope>
    <source>
        <strain evidence="1">MA453B</strain>
    </source>
</reference>
<dbReference type="EMBL" id="CAJVPY010020790">
    <property type="protein sequence ID" value="CAG8777029.1"/>
    <property type="molecule type" value="Genomic_DNA"/>
</dbReference>
<dbReference type="InterPro" id="IPR041078">
    <property type="entry name" value="Plavaka"/>
</dbReference>
<gene>
    <name evidence="1" type="ORF">DERYTH_LOCUS19249</name>
</gene>